<keyword evidence="3" id="KW-0732">Signal</keyword>
<dbReference type="InterPro" id="IPR000914">
    <property type="entry name" value="SBP_5_dom"/>
</dbReference>
<evidence type="ECO:0000259" key="5">
    <source>
        <dbReference type="Pfam" id="PF00496"/>
    </source>
</evidence>
<dbReference type="EMBL" id="JABCJJ010000013">
    <property type="protein sequence ID" value="NMR20511.1"/>
    <property type="molecule type" value="Genomic_DNA"/>
</dbReference>
<evidence type="ECO:0000313" key="7">
    <source>
        <dbReference type="Proteomes" id="UP000562124"/>
    </source>
</evidence>
<dbReference type="PANTHER" id="PTHR30290:SF9">
    <property type="entry name" value="OLIGOPEPTIDE-BINDING PROTEIN APPA"/>
    <property type="match status" value="1"/>
</dbReference>
<evidence type="ECO:0000256" key="2">
    <source>
        <dbReference type="ARBA" id="ARBA00022448"/>
    </source>
</evidence>
<proteinExistence type="inferred from homology"/>
<dbReference type="RefSeq" id="WP_169324890.1">
    <property type="nucleotide sequence ID" value="NZ_JABCJJ010000013.1"/>
</dbReference>
<feature type="compositionally biased region" description="Basic residues" evidence="4">
    <location>
        <begin position="1"/>
        <end position="11"/>
    </location>
</feature>
<accession>A0A7Y0LZ02</accession>
<evidence type="ECO:0000313" key="6">
    <source>
        <dbReference type="EMBL" id="NMR20511.1"/>
    </source>
</evidence>
<reference evidence="6 7" key="1">
    <citation type="submission" date="2020-04" db="EMBL/GenBank/DDBJ databases">
        <title>Sequencing and Assembly of C. fimi.</title>
        <authorList>
            <person name="Ramsey A.R."/>
        </authorList>
    </citation>
    <scope>NUCLEOTIDE SEQUENCE [LARGE SCALE GENOMIC DNA]</scope>
    <source>
        <strain evidence="6 7">SB</strain>
    </source>
</reference>
<dbReference type="SUPFAM" id="SSF53850">
    <property type="entry name" value="Periplasmic binding protein-like II"/>
    <property type="match status" value="1"/>
</dbReference>
<feature type="compositionally biased region" description="Pro residues" evidence="4">
    <location>
        <begin position="26"/>
        <end position="36"/>
    </location>
</feature>
<evidence type="ECO:0000256" key="3">
    <source>
        <dbReference type="ARBA" id="ARBA00022729"/>
    </source>
</evidence>
<protein>
    <submittedName>
        <fullName evidence="6">ABC transporter substrate-binding protein</fullName>
    </submittedName>
</protein>
<comment type="similarity">
    <text evidence="1">Belongs to the bacterial solute-binding protein 5 family.</text>
</comment>
<feature type="compositionally biased region" description="Low complexity" evidence="4">
    <location>
        <begin position="12"/>
        <end position="25"/>
    </location>
</feature>
<dbReference type="GO" id="GO:0015833">
    <property type="term" value="P:peptide transport"/>
    <property type="evidence" value="ECO:0007669"/>
    <property type="project" value="TreeGrafter"/>
</dbReference>
<dbReference type="GO" id="GO:1904680">
    <property type="term" value="F:peptide transmembrane transporter activity"/>
    <property type="evidence" value="ECO:0007669"/>
    <property type="project" value="TreeGrafter"/>
</dbReference>
<dbReference type="Gene3D" id="3.90.76.10">
    <property type="entry name" value="Dipeptide-binding Protein, Domain 1"/>
    <property type="match status" value="1"/>
</dbReference>
<evidence type="ECO:0000256" key="1">
    <source>
        <dbReference type="ARBA" id="ARBA00005695"/>
    </source>
</evidence>
<feature type="domain" description="Solute-binding protein family 5" evidence="5">
    <location>
        <begin position="123"/>
        <end position="453"/>
    </location>
</feature>
<organism evidence="6 7">
    <name type="scientific">Cellulomonas fimi</name>
    <dbReference type="NCBI Taxonomy" id="1708"/>
    <lineage>
        <taxon>Bacteria</taxon>
        <taxon>Bacillati</taxon>
        <taxon>Actinomycetota</taxon>
        <taxon>Actinomycetes</taxon>
        <taxon>Micrococcales</taxon>
        <taxon>Cellulomonadaceae</taxon>
        <taxon>Cellulomonas</taxon>
    </lineage>
</organism>
<dbReference type="Gene3D" id="3.40.190.10">
    <property type="entry name" value="Periplasmic binding protein-like II"/>
    <property type="match status" value="1"/>
</dbReference>
<dbReference type="Pfam" id="PF00496">
    <property type="entry name" value="SBP_bac_5"/>
    <property type="match status" value="1"/>
</dbReference>
<dbReference type="PANTHER" id="PTHR30290">
    <property type="entry name" value="PERIPLASMIC BINDING COMPONENT OF ABC TRANSPORTER"/>
    <property type="match status" value="1"/>
</dbReference>
<feature type="region of interest" description="Disordered" evidence="4">
    <location>
        <begin position="1"/>
        <end position="40"/>
    </location>
</feature>
<keyword evidence="7" id="KW-1185">Reference proteome</keyword>
<gene>
    <name evidence="6" type="ORF">HIR71_09835</name>
</gene>
<dbReference type="AlphaFoldDB" id="A0A7Y0LZ02"/>
<dbReference type="Gene3D" id="3.10.105.10">
    <property type="entry name" value="Dipeptide-binding Protein, Domain 3"/>
    <property type="match status" value="1"/>
</dbReference>
<keyword evidence="2" id="KW-0813">Transport</keyword>
<dbReference type="InterPro" id="IPR039424">
    <property type="entry name" value="SBP_5"/>
</dbReference>
<evidence type="ECO:0000256" key="4">
    <source>
        <dbReference type="SAM" id="MobiDB-lite"/>
    </source>
</evidence>
<dbReference type="Proteomes" id="UP000562124">
    <property type="component" value="Unassembled WGS sequence"/>
</dbReference>
<comment type="caution">
    <text evidence="6">The sequence shown here is derived from an EMBL/GenBank/DDBJ whole genome shotgun (WGS) entry which is preliminary data.</text>
</comment>
<sequence length="550" mass="58844">MQSRNAPRRLVRSLTGPLTRSLTRPPTGPPTGPPSRPVRRPRLASFVPVALVAALLAGCSPTAGRSTTTDGATADVSPGNTLTWGWYLPTSWDPVTSTAGQDVHALALVYDALVQQEDDGDARPGLAESWTYNETGDQVTFHLRDGLTFTDGTPLDAEAVKANLLRGRDQPNSTIAAQLSVITDVTVDSPTDVTLHLDQPDFQIPLLLAGKNGMQVSPAAFGADVDAIATAPVGSGPFTLTEYVPDSHAAVVKNEEYWNADAILLGGVDLRPTPDPTVAVAGIRSGQYGLAVVPPAQVAAAEQAGLTVEEITAFTVRVIDVDATVAPYDDPRVLQAISHALDRQALVDVSFFGRGSPNWQPFPDGYVAYDDDLDELYEFDQDAARALLAEAGHAKGLDLTLTIGTAVDQALAEQIQSQLAEVGITVTIQMATPGTSNYVTREYPFYLDSFSGRESPVQALEVLFGPEGLMNLGRTSPPDLQPAIDAVRAVPLDDPAYPGLLQEAVSTAVTQMPNTFLFTWPRIFVHDDRVRDFRHQIGTVRFEGVWVEAS</sequence>
<name>A0A7Y0LZ02_CELFI</name>